<keyword evidence="3" id="KW-1185">Reference proteome</keyword>
<dbReference type="InterPro" id="IPR042099">
    <property type="entry name" value="ANL_N_sf"/>
</dbReference>
<organism evidence="2 3">
    <name type="scientific">Kitasatospora misakiensis</name>
    <dbReference type="NCBI Taxonomy" id="67330"/>
    <lineage>
        <taxon>Bacteria</taxon>
        <taxon>Bacillati</taxon>
        <taxon>Actinomycetota</taxon>
        <taxon>Actinomycetes</taxon>
        <taxon>Kitasatosporales</taxon>
        <taxon>Streptomycetaceae</taxon>
        <taxon>Kitasatospora</taxon>
    </lineage>
</organism>
<dbReference type="InterPro" id="IPR000873">
    <property type="entry name" value="AMP-dep_synth/lig_dom"/>
</dbReference>
<reference evidence="3" key="1">
    <citation type="journal article" date="2019" name="Int. J. Syst. Evol. Microbiol.">
        <title>The Global Catalogue of Microorganisms (GCM) 10K type strain sequencing project: providing services to taxonomists for standard genome sequencing and annotation.</title>
        <authorList>
            <consortium name="The Broad Institute Genomics Platform"/>
            <consortium name="The Broad Institute Genome Sequencing Center for Infectious Disease"/>
            <person name="Wu L."/>
            <person name="Ma J."/>
        </authorList>
    </citation>
    <scope>NUCLEOTIDE SEQUENCE [LARGE SCALE GENOMIC DNA]</scope>
    <source>
        <strain evidence="3">CGMCC 4.1437</strain>
    </source>
</reference>
<dbReference type="RefSeq" id="WP_380224655.1">
    <property type="nucleotide sequence ID" value="NZ_JBHSOF010000007.1"/>
</dbReference>
<feature type="domain" description="AMP-dependent synthetase/ligase" evidence="1">
    <location>
        <begin position="196"/>
        <end position="320"/>
    </location>
</feature>
<evidence type="ECO:0000259" key="1">
    <source>
        <dbReference type="Pfam" id="PF00501"/>
    </source>
</evidence>
<comment type="caution">
    <text evidence="2">The sequence shown here is derived from an EMBL/GenBank/DDBJ whole genome shotgun (WGS) entry which is preliminary data.</text>
</comment>
<sequence>MPAAANPAVDPLLDLPFDAVPDPDAYLRAAMRWHFSPETGSPFWLARAAGLGFDPLTEVRTHADLAKFPNLAGELRTARVEDLIPRGYGDRPDVVGVYESGGTTGAPKRIVLLRDWLDRLLGWSSAQLDGHGVPQGVNWLVVAPTGPHMVGDVIKAQTAYRGGLSFTVDLDPRWVKRLISDGKAAEAGGYAEHIVDQVAHLLETQDVGVLMCTPPVLERIARRDGLAKLVNEKIRAINWVGTQMDPDTRHLYRTEVFPNAVLYSGYGSTMILGNASERHGLTDDDPCVYDPYSPYMSFGVIDPETGRTVEYGERGQVVMHHVSKSLLMPNNLERDHGTRIAALPGHLGDAVADIAPVQEFDNETVIEGVY</sequence>
<dbReference type="Gene3D" id="3.40.50.12780">
    <property type="entry name" value="N-terminal domain of ligase-like"/>
    <property type="match status" value="1"/>
</dbReference>
<protein>
    <submittedName>
        <fullName evidence="2">AMP-binding protein</fullName>
    </submittedName>
</protein>
<dbReference type="EMBL" id="JBHSOF010000007">
    <property type="protein sequence ID" value="MFC5663015.1"/>
    <property type="molecule type" value="Genomic_DNA"/>
</dbReference>
<evidence type="ECO:0000313" key="3">
    <source>
        <dbReference type="Proteomes" id="UP001595975"/>
    </source>
</evidence>
<name>A0ABW0WXS4_9ACTN</name>
<dbReference type="Proteomes" id="UP001595975">
    <property type="component" value="Unassembled WGS sequence"/>
</dbReference>
<proteinExistence type="predicted"/>
<accession>A0ABW0WXS4</accession>
<evidence type="ECO:0000313" key="2">
    <source>
        <dbReference type="EMBL" id="MFC5663015.1"/>
    </source>
</evidence>
<gene>
    <name evidence="2" type="ORF">ACFP3U_08455</name>
</gene>
<dbReference type="SUPFAM" id="SSF56801">
    <property type="entry name" value="Acetyl-CoA synthetase-like"/>
    <property type="match status" value="1"/>
</dbReference>
<dbReference type="Pfam" id="PF00501">
    <property type="entry name" value="AMP-binding"/>
    <property type="match status" value="1"/>
</dbReference>